<evidence type="ECO:0000313" key="2">
    <source>
        <dbReference type="Proteomes" id="UP001159363"/>
    </source>
</evidence>
<accession>A0ABQ9I8W3</accession>
<name>A0ABQ9I8W3_9NEOP</name>
<sequence>MTRIIGVSGFRKQFSFSTPSLISAPGSHHTNCCTVKNRIYWESCSDHLVLNIRNMMIIRLTMWRMVVMMSVVAGLDIVVNHIKEAPDIYYKHKGQMHLYKYQRKIIHQNYLGYLVSVPIVEHYRFRRYRMWPLPMLVSNTKDKFMFIHPNKEYLVMDESLLYYSIMTEMEYKDCKAVEPSWRVCKQEAGIFSACSRGDCEAKLLEPVMRLPADCS</sequence>
<organism evidence="1 2">
    <name type="scientific">Dryococelus australis</name>
    <dbReference type="NCBI Taxonomy" id="614101"/>
    <lineage>
        <taxon>Eukaryota</taxon>
        <taxon>Metazoa</taxon>
        <taxon>Ecdysozoa</taxon>
        <taxon>Arthropoda</taxon>
        <taxon>Hexapoda</taxon>
        <taxon>Insecta</taxon>
        <taxon>Pterygota</taxon>
        <taxon>Neoptera</taxon>
        <taxon>Polyneoptera</taxon>
        <taxon>Phasmatodea</taxon>
        <taxon>Verophasmatodea</taxon>
        <taxon>Anareolatae</taxon>
        <taxon>Phasmatidae</taxon>
        <taxon>Eurycanthinae</taxon>
        <taxon>Dryococelus</taxon>
    </lineage>
</organism>
<keyword evidence="2" id="KW-1185">Reference proteome</keyword>
<gene>
    <name evidence="1" type="ORF">PR048_005672</name>
</gene>
<evidence type="ECO:0000313" key="1">
    <source>
        <dbReference type="EMBL" id="KAJ8893089.1"/>
    </source>
</evidence>
<comment type="caution">
    <text evidence="1">The sequence shown here is derived from an EMBL/GenBank/DDBJ whole genome shotgun (WGS) entry which is preliminary data.</text>
</comment>
<dbReference type="EMBL" id="JARBHB010000002">
    <property type="protein sequence ID" value="KAJ8893089.1"/>
    <property type="molecule type" value="Genomic_DNA"/>
</dbReference>
<protein>
    <submittedName>
        <fullName evidence="1">Uncharacterized protein</fullName>
    </submittedName>
</protein>
<reference evidence="1 2" key="1">
    <citation type="submission" date="2023-02" db="EMBL/GenBank/DDBJ databases">
        <title>LHISI_Scaffold_Assembly.</title>
        <authorList>
            <person name="Stuart O.P."/>
            <person name="Cleave R."/>
            <person name="Magrath M.J.L."/>
            <person name="Mikheyev A.S."/>
        </authorList>
    </citation>
    <scope>NUCLEOTIDE SEQUENCE [LARGE SCALE GENOMIC DNA]</scope>
    <source>
        <strain evidence="1">Daus_M_001</strain>
        <tissue evidence="1">Leg muscle</tissue>
    </source>
</reference>
<dbReference type="Pfam" id="PF12259">
    <property type="entry name" value="Baculo_F"/>
    <property type="match status" value="1"/>
</dbReference>
<proteinExistence type="predicted"/>
<dbReference type="InterPro" id="IPR022048">
    <property type="entry name" value="Envelope_fusion-like"/>
</dbReference>
<dbReference type="Proteomes" id="UP001159363">
    <property type="component" value="Chromosome 2"/>
</dbReference>